<feature type="transmembrane region" description="Helical" evidence="5">
    <location>
        <begin position="380"/>
        <end position="402"/>
    </location>
</feature>
<evidence type="ECO:0000256" key="1">
    <source>
        <dbReference type="ARBA" id="ARBA00004141"/>
    </source>
</evidence>
<keyword evidence="8" id="KW-1185">Reference proteome</keyword>
<evidence type="ECO:0000313" key="8">
    <source>
        <dbReference type="Proteomes" id="UP000676565"/>
    </source>
</evidence>
<keyword evidence="3 5" id="KW-1133">Transmembrane helix</keyword>
<accession>A0ABS5C238</accession>
<protein>
    <submittedName>
        <fullName evidence="7">ABC transporter permease</fullName>
    </submittedName>
</protein>
<gene>
    <name evidence="7" type="ORF">J8F10_28420</name>
</gene>
<feature type="transmembrane region" description="Helical" evidence="5">
    <location>
        <begin position="273"/>
        <end position="293"/>
    </location>
</feature>
<organism evidence="7 8">
    <name type="scientific">Gemmata palustris</name>
    <dbReference type="NCBI Taxonomy" id="2822762"/>
    <lineage>
        <taxon>Bacteria</taxon>
        <taxon>Pseudomonadati</taxon>
        <taxon>Planctomycetota</taxon>
        <taxon>Planctomycetia</taxon>
        <taxon>Gemmatales</taxon>
        <taxon>Gemmataceae</taxon>
        <taxon>Gemmata</taxon>
    </lineage>
</organism>
<feature type="transmembrane region" description="Helical" evidence="5">
    <location>
        <begin position="299"/>
        <end position="323"/>
    </location>
</feature>
<evidence type="ECO:0000256" key="3">
    <source>
        <dbReference type="ARBA" id="ARBA00022989"/>
    </source>
</evidence>
<feature type="transmembrane region" description="Helical" evidence="5">
    <location>
        <begin position="221"/>
        <end position="242"/>
    </location>
</feature>
<evidence type="ECO:0000256" key="5">
    <source>
        <dbReference type="SAM" id="Phobius"/>
    </source>
</evidence>
<dbReference type="EMBL" id="JAGKQQ010000001">
    <property type="protein sequence ID" value="MBP3959188.1"/>
    <property type="molecule type" value="Genomic_DNA"/>
</dbReference>
<dbReference type="Pfam" id="PF01061">
    <property type="entry name" value="ABC2_membrane"/>
    <property type="match status" value="1"/>
</dbReference>
<feature type="transmembrane region" description="Helical" evidence="5">
    <location>
        <begin position="335"/>
        <end position="360"/>
    </location>
</feature>
<comment type="caution">
    <text evidence="7">The sequence shown here is derived from an EMBL/GenBank/DDBJ whole genome shotgun (WGS) entry which is preliminary data.</text>
</comment>
<dbReference type="Proteomes" id="UP000676565">
    <property type="component" value="Unassembled WGS sequence"/>
</dbReference>
<comment type="subcellular location">
    <subcellularLocation>
        <location evidence="1">Membrane</location>
        <topology evidence="1">Multi-pass membrane protein</topology>
    </subcellularLocation>
</comment>
<evidence type="ECO:0000256" key="4">
    <source>
        <dbReference type="ARBA" id="ARBA00023136"/>
    </source>
</evidence>
<dbReference type="RefSeq" id="WP_210659762.1">
    <property type="nucleotide sequence ID" value="NZ_JAGKQQ010000001.1"/>
</dbReference>
<feature type="domain" description="ABC-2 type transporter transmembrane" evidence="6">
    <location>
        <begin position="227"/>
        <end position="343"/>
    </location>
</feature>
<evidence type="ECO:0000256" key="2">
    <source>
        <dbReference type="ARBA" id="ARBA00022692"/>
    </source>
</evidence>
<sequence>MRWYILKALIKKEFARHLANRGGIALAFLLVAAAVLLSVFAPRETAAAGTSMVGGVHHCYVDYDRSTPLVRHLQGNVPPDLKAQVVFREIPPERIGTLLDSPPGTGSIQLTSRHDPGKRPAVQIYVWHPDGEPAALAPYEQWLWKECRRAFAAEAAAKMPGATLPAEPNFDSDRWLVIEAHKRFQEQIEVVRKNEGVESAAPVVPDLVIDRRGLGGKVLDFRAAIATGMVVFALYFACVYLLPTLNCEERERGVLLAQALTPASPTELLVAKFVFYPAFGLGLAATLAAVYKPDVLSSLFFWLALFAVGGGFLGIGMTIAAWAKTQRAAFLGGMCYLLSVSMLLLICSINGIPYLSYLAVEFHGPRILHAALSGAVQTAHWKHLAAALGLAVAWLFAAGWVFKRRGWQ</sequence>
<keyword evidence="4 5" id="KW-0472">Membrane</keyword>
<name>A0ABS5C238_9BACT</name>
<evidence type="ECO:0000259" key="6">
    <source>
        <dbReference type="Pfam" id="PF01061"/>
    </source>
</evidence>
<dbReference type="InterPro" id="IPR013525">
    <property type="entry name" value="ABC2_TM"/>
</dbReference>
<keyword evidence="2 5" id="KW-0812">Transmembrane</keyword>
<evidence type="ECO:0000313" key="7">
    <source>
        <dbReference type="EMBL" id="MBP3959188.1"/>
    </source>
</evidence>
<proteinExistence type="predicted"/>
<reference evidence="7 8" key="1">
    <citation type="submission" date="2021-04" db="EMBL/GenBank/DDBJ databases">
        <authorList>
            <person name="Ivanova A."/>
        </authorList>
    </citation>
    <scope>NUCLEOTIDE SEQUENCE [LARGE SCALE GENOMIC DNA]</scope>
    <source>
        <strain evidence="7 8">G18</strain>
    </source>
</reference>